<organism evidence="2 3">
    <name type="scientific">Seiridium unicorne</name>
    <dbReference type="NCBI Taxonomy" id="138068"/>
    <lineage>
        <taxon>Eukaryota</taxon>
        <taxon>Fungi</taxon>
        <taxon>Dikarya</taxon>
        <taxon>Ascomycota</taxon>
        <taxon>Pezizomycotina</taxon>
        <taxon>Sordariomycetes</taxon>
        <taxon>Xylariomycetidae</taxon>
        <taxon>Amphisphaeriales</taxon>
        <taxon>Sporocadaceae</taxon>
        <taxon>Seiridium</taxon>
    </lineage>
</organism>
<dbReference type="PANTHER" id="PTHR24148:SF73">
    <property type="entry name" value="HET DOMAIN PROTEIN (AFU_ORTHOLOGUE AFUA_8G01020)"/>
    <property type="match status" value="1"/>
</dbReference>
<dbReference type="PANTHER" id="PTHR24148">
    <property type="entry name" value="ANKYRIN REPEAT DOMAIN-CONTAINING PROTEIN 39 HOMOLOG-RELATED"/>
    <property type="match status" value="1"/>
</dbReference>
<dbReference type="Pfam" id="PF06985">
    <property type="entry name" value="HET"/>
    <property type="match status" value="1"/>
</dbReference>
<protein>
    <submittedName>
        <fullName evidence="2">Heterokaryon incompatibility domain-containing protein</fullName>
    </submittedName>
</protein>
<name>A0ABR2UGN0_9PEZI</name>
<feature type="domain" description="Heterokaryon incompatibility" evidence="1">
    <location>
        <begin position="48"/>
        <end position="223"/>
    </location>
</feature>
<reference evidence="2 3" key="1">
    <citation type="journal article" date="2024" name="J. Plant Pathol.">
        <title>Sequence and assembly of the genome of Seiridium unicorne, isolate CBS 538.82, causal agent of cypress canker disease.</title>
        <authorList>
            <person name="Scali E."/>
            <person name="Rocca G.D."/>
            <person name="Danti R."/>
            <person name="Garbelotto M."/>
            <person name="Barberini S."/>
            <person name="Baroncelli R."/>
            <person name="Emiliani G."/>
        </authorList>
    </citation>
    <scope>NUCLEOTIDE SEQUENCE [LARGE SCALE GENOMIC DNA]</scope>
    <source>
        <strain evidence="2 3">BM-138-508</strain>
    </source>
</reference>
<comment type="caution">
    <text evidence="2">The sequence shown here is derived from an EMBL/GenBank/DDBJ whole genome shotgun (WGS) entry which is preliminary data.</text>
</comment>
<evidence type="ECO:0000313" key="3">
    <source>
        <dbReference type="Proteomes" id="UP001408356"/>
    </source>
</evidence>
<dbReference type="Proteomes" id="UP001408356">
    <property type="component" value="Unassembled WGS sequence"/>
</dbReference>
<accession>A0ABR2UGN0</accession>
<evidence type="ECO:0000259" key="1">
    <source>
        <dbReference type="Pfam" id="PF06985"/>
    </source>
</evidence>
<evidence type="ECO:0000313" key="2">
    <source>
        <dbReference type="EMBL" id="KAK9413749.1"/>
    </source>
</evidence>
<sequence length="615" mass="69410">MAVYVPLSQEIHEVRLVRFDPSTSPVFGQDNIMRLQPLAVSLEVSPKYSALSYVWGDADSGSFIHVDGAKVPVRLNLFVALEQLYDHQVQSWLWIDALCINQNDDTERSWQVGLMRQIFARAEVVYISLGTQRDDSDLAMHILEKIGNLVLTSKSESKIKTTLEPFDCGSAPHTPVNMDRENLWTDISNKLQNDADLQNKRPWVAIGALLHRCYFSRVWVVQEVALAQRGVVMSGGKTTSLELFELAIEALDIVRTPRELSATYFHLMALEVRQKSRLSCKIPLLSLLQHFSRSPGRPFLMASDPRDLVYGVLGVATDMNALEITADYEKTVAQVFTEATAAILLHDQSYTLDYCKFPKDTPNLPSWVPDWTRIGRLGIEVYPLAYSINYKISDTLKSFDTAPVGVHDGMVNITGSIVDTVTRVMPPLWQENEIKRFLGPEEREEWLEAIFRFAGLSEVHSTCEDAWFRTLVAGCSKQGVRTNETWSLIARKVFRGVRITGETFTEDEREYLNSTWKDTESDLSHDTIDNMIVGWAGVFRRGRTLFQTKTGLVGLGPAIITEGDIITILAKEETPTVLRPRENDRYSYVGDTYVDGIMDGELVVEESSLRILTIV</sequence>
<keyword evidence="3" id="KW-1185">Reference proteome</keyword>
<dbReference type="InterPro" id="IPR052895">
    <property type="entry name" value="HetReg/Transcr_Mod"/>
</dbReference>
<proteinExistence type="predicted"/>
<gene>
    <name evidence="2" type="ORF">SUNI508_11692</name>
</gene>
<dbReference type="Pfam" id="PF26639">
    <property type="entry name" value="Het-6_barrel"/>
    <property type="match status" value="1"/>
</dbReference>
<dbReference type="InterPro" id="IPR010730">
    <property type="entry name" value="HET"/>
</dbReference>
<dbReference type="EMBL" id="JARVKF010000435">
    <property type="protein sequence ID" value="KAK9413749.1"/>
    <property type="molecule type" value="Genomic_DNA"/>
</dbReference>